<reference evidence="6" key="1">
    <citation type="submission" date="2021-12" db="EMBL/GenBank/DDBJ databases">
        <authorList>
            <person name="King R."/>
        </authorList>
    </citation>
    <scope>NUCLEOTIDE SEQUENCE</scope>
</reference>
<dbReference type="InterPro" id="IPR011989">
    <property type="entry name" value="ARM-like"/>
</dbReference>
<dbReference type="Proteomes" id="UP001152759">
    <property type="component" value="Chromosome 6"/>
</dbReference>
<protein>
    <recommendedName>
        <fullName evidence="8">Exportin-5</fullName>
    </recommendedName>
</protein>
<dbReference type="KEGG" id="btab:109038671"/>
<dbReference type="GO" id="GO:0042565">
    <property type="term" value="C:RNA nuclear export complex"/>
    <property type="evidence" value="ECO:0007669"/>
    <property type="project" value="TreeGrafter"/>
</dbReference>
<dbReference type="GO" id="GO:0031267">
    <property type="term" value="F:small GTPase binding"/>
    <property type="evidence" value="ECO:0007669"/>
    <property type="project" value="InterPro"/>
</dbReference>
<name>A0A9P0AGP7_BEMTA</name>
<dbReference type="InterPro" id="IPR013598">
    <property type="entry name" value="Exportin-1/Importin-b-like"/>
</dbReference>
<evidence type="ECO:0000256" key="2">
    <source>
        <dbReference type="SAM" id="MobiDB-lite"/>
    </source>
</evidence>
<comment type="similarity">
    <text evidence="1">Belongs to the exportin family.</text>
</comment>
<dbReference type="PANTHER" id="PTHR11223:SF3">
    <property type="entry name" value="EXPORTIN-5"/>
    <property type="match status" value="1"/>
</dbReference>
<dbReference type="SUPFAM" id="SSF48371">
    <property type="entry name" value="ARM repeat"/>
    <property type="match status" value="1"/>
</dbReference>
<evidence type="ECO:0000313" key="6">
    <source>
        <dbReference type="EMBL" id="CAH0391468.1"/>
    </source>
</evidence>
<dbReference type="EMBL" id="OU963867">
    <property type="protein sequence ID" value="CAH0391468.1"/>
    <property type="molecule type" value="Genomic_DNA"/>
</dbReference>
<accession>A0A9P0AGP7</accession>
<dbReference type="InterPro" id="IPR001494">
    <property type="entry name" value="Importin-beta_N"/>
</dbReference>
<dbReference type="PANTHER" id="PTHR11223">
    <property type="entry name" value="EXPORTIN 1/5"/>
    <property type="match status" value="1"/>
</dbReference>
<evidence type="ECO:0000256" key="1">
    <source>
        <dbReference type="ARBA" id="ARBA00009466"/>
    </source>
</evidence>
<dbReference type="AlphaFoldDB" id="A0A9P0AGP7"/>
<dbReference type="GO" id="GO:0006405">
    <property type="term" value="P:RNA export from nucleus"/>
    <property type="evidence" value="ECO:0007669"/>
    <property type="project" value="TreeGrafter"/>
</dbReference>
<dbReference type="GO" id="GO:0003723">
    <property type="term" value="F:RNA binding"/>
    <property type="evidence" value="ECO:0007669"/>
    <property type="project" value="TreeGrafter"/>
</dbReference>
<dbReference type="Gene3D" id="1.25.10.10">
    <property type="entry name" value="Leucine-rich Repeat Variant"/>
    <property type="match status" value="1"/>
</dbReference>
<dbReference type="GO" id="GO:0006611">
    <property type="term" value="P:protein export from nucleus"/>
    <property type="evidence" value="ECO:0007669"/>
    <property type="project" value="InterPro"/>
</dbReference>
<dbReference type="GO" id="GO:0005634">
    <property type="term" value="C:nucleus"/>
    <property type="evidence" value="ECO:0007669"/>
    <property type="project" value="TreeGrafter"/>
</dbReference>
<evidence type="ECO:0000313" key="7">
    <source>
        <dbReference type="Proteomes" id="UP001152759"/>
    </source>
</evidence>
<dbReference type="GO" id="GO:0005049">
    <property type="term" value="F:nuclear export signal receptor activity"/>
    <property type="evidence" value="ECO:0007669"/>
    <property type="project" value="InterPro"/>
</dbReference>
<dbReference type="Pfam" id="PF03810">
    <property type="entry name" value="IBN_N"/>
    <property type="match status" value="1"/>
</dbReference>
<feature type="domain" description="Importin N-terminal" evidence="3">
    <location>
        <begin position="37"/>
        <end position="99"/>
    </location>
</feature>
<evidence type="ECO:0008006" key="8">
    <source>
        <dbReference type="Google" id="ProtNLM"/>
    </source>
</evidence>
<gene>
    <name evidence="6" type="ORF">BEMITA_LOCUS10079</name>
</gene>
<evidence type="ECO:0000259" key="3">
    <source>
        <dbReference type="Pfam" id="PF03810"/>
    </source>
</evidence>
<feature type="domain" description="Exportin-5 C-terminal" evidence="5">
    <location>
        <begin position="311"/>
        <end position="1162"/>
    </location>
</feature>
<sequence>MNEEILAVAQQLIYAVELSVNPLADQQARAKAYHDCEVFKEESPVCFHCGLYLAQRQDLSPTVRHFGLQLIEHCIKYKWYDMQQKEKLFLKENIMELLGAGMEPLPAQNSTLLQNALSRVIVEMIKREWPQQWPTLLQELHGACNRGCPQTEIVLLIFLRLVEDVAQLQNLESAQRRKDIYQALTTYMADIFTFFMDLISKHHSLATASQGHPVGQQHIRIVQLILETLCGFVDWVSITHVISNDGRLLQTLCLLLIDPNFQNQAAECLLEIVSRKGKLEERKPLMILFSHDALTYINEAVKTCQSMPISEKSYLFIKNLTKVLHGMSTQLCSIWGKEDGCNGHKNSPNSHPISRPDAFGVYMQAVVAFSKHPSLTIVHLINPIWNSFLKHDSISKDPVFLTFLPEWVDASASKLIKMVYPAVRLENVGHESLLYAVLDYDSEEEFNSFFFRSRTDFLETFRQATLVAPLITYGYAEKWLFNKIQNAVNLPKEPLTLQSPEYLEWEAVSMLLDSVLSKIVMCSERPPVSNGILLLDQCLALTPSDPLILSCLLSCISALFVFLSMSPVETTKVYLPRTLDKIFETLIYPLPAESDKETRQKAVNLRRHAASLLVKISQKYPLLLLPLFDVISVTITNLRYKTAQLLNLEFTCLMEASLLISNHFCDYERQTKIVEELITPFVAPWLTICKTSLTNPMEFMNYIGLNMPPYEDHKADPNFSRRSQIWNIIEVLLAITRRCVWPDDPDKALKGGFLVGLTESGNPIYRNPAASHVLPLLPGVFNLLHVLHSLWTPQAVSLIPEGYRGATDMLESDKNYLLGLTTSSEIARMNSSPCFQMQNFLATTYDLSCHILSCACQNFGYSFYQIQDLSATIINVMLSNLENVPDYRLRIIIRAFLKSLIISCPSMYYESVLMPVLSHFTPFMCERLSLKWELLRQMRESGKIDDNDENTQELLEDMLNRQLTREYLDVVKIILYGGSGTEKGSLDDAMDGNDSSQTPPQPTSSLHPEVISELGIKVMRNSRTCQGIAQFMLRCLTWCDSTNSLKVCSLMYGMVRQLHNDKHITPPFAACIMETIFHALELHGQHDANLGSLQLLGTQLYELLRPKHPEILEVLKSIPNVHLVDIQKFDERMLKETSKGSKVDKSKREMFKKITQSLVGCNLGQKFRRKAAIRELPRISVPPRNSVPSLLDSSVNGSDLNLMQLFHKP</sequence>
<dbReference type="Pfam" id="PF19273">
    <property type="entry name" value="Exportin-5"/>
    <property type="match status" value="1"/>
</dbReference>
<evidence type="ECO:0000259" key="4">
    <source>
        <dbReference type="Pfam" id="PF08389"/>
    </source>
</evidence>
<feature type="region of interest" description="Disordered" evidence="2">
    <location>
        <begin position="985"/>
        <end position="1007"/>
    </location>
</feature>
<dbReference type="GO" id="GO:0005737">
    <property type="term" value="C:cytoplasm"/>
    <property type="evidence" value="ECO:0007669"/>
    <property type="project" value="TreeGrafter"/>
</dbReference>
<evidence type="ECO:0000259" key="5">
    <source>
        <dbReference type="Pfam" id="PF19273"/>
    </source>
</evidence>
<keyword evidence="7" id="KW-1185">Reference proteome</keyword>
<proteinExistence type="inferred from homology"/>
<dbReference type="InterPro" id="IPR045478">
    <property type="entry name" value="Exportin-5_C"/>
</dbReference>
<feature type="domain" description="Exportin-1/Importin-beta-like" evidence="4">
    <location>
        <begin position="112"/>
        <end position="269"/>
    </location>
</feature>
<dbReference type="InterPro" id="IPR016024">
    <property type="entry name" value="ARM-type_fold"/>
</dbReference>
<organism evidence="6 7">
    <name type="scientific">Bemisia tabaci</name>
    <name type="common">Sweetpotato whitefly</name>
    <name type="synonym">Aleurodes tabaci</name>
    <dbReference type="NCBI Taxonomy" id="7038"/>
    <lineage>
        <taxon>Eukaryota</taxon>
        <taxon>Metazoa</taxon>
        <taxon>Ecdysozoa</taxon>
        <taxon>Arthropoda</taxon>
        <taxon>Hexapoda</taxon>
        <taxon>Insecta</taxon>
        <taxon>Pterygota</taxon>
        <taxon>Neoptera</taxon>
        <taxon>Paraneoptera</taxon>
        <taxon>Hemiptera</taxon>
        <taxon>Sternorrhyncha</taxon>
        <taxon>Aleyrodoidea</taxon>
        <taxon>Aleyrodidae</taxon>
        <taxon>Aleyrodinae</taxon>
        <taxon>Bemisia</taxon>
    </lineage>
</organism>
<dbReference type="Pfam" id="PF08389">
    <property type="entry name" value="Xpo1"/>
    <property type="match status" value="1"/>
</dbReference>
<dbReference type="InterPro" id="IPR045065">
    <property type="entry name" value="XPO1/5"/>
</dbReference>